<accession>A0A0L0P2H8</accession>
<dbReference type="Proteomes" id="UP000037122">
    <property type="component" value="Unassembled WGS sequence"/>
</dbReference>
<name>A0A0L0P2H8_CANAR</name>
<dbReference type="VEuPathDB" id="FungiDB:QG37_02617"/>
<dbReference type="AlphaFoldDB" id="A0A0L0P2H8"/>
<gene>
    <name evidence="1" type="ORF">QG37_02617</name>
</gene>
<organism evidence="1 2">
    <name type="scientific">Candidozyma auris</name>
    <name type="common">Yeast</name>
    <name type="synonym">Candida auris</name>
    <dbReference type="NCBI Taxonomy" id="498019"/>
    <lineage>
        <taxon>Eukaryota</taxon>
        <taxon>Fungi</taxon>
        <taxon>Dikarya</taxon>
        <taxon>Ascomycota</taxon>
        <taxon>Saccharomycotina</taxon>
        <taxon>Pichiomycetes</taxon>
        <taxon>Metschnikowiaceae</taxon>
        <taxon>Candidozyma</taxon>
    </lineage>
</organism>
<protein>
    <submittedName>
        <fullName evidence="1">Uncharacterized protein</fullName>
    </submittedName>
</protein>
<evidence type="ECO:0000313" key="2">
    <source>
        <dbReference type="Proteomes" id="UP000037122"/>
    </source>
</evidence>
<evidence type="ECO:0000313" key="1">
    <source>
        <dbReference type="EMBL" id="KNE00583.1"/>
    </source>
</evidence>
<proteinExistence type="predicted"/>
<dbReference type="EMBL" id="LGST01000018">
    <property type="protein sequence ID" value="KNE00583.1"/>
    <property type="molecule type" value="Genomic_DNA"/>
</dbReference>
<sequence length="44" mass="4840">MVGFSLIDGADYVQAHILAVTENKVRGYVVKNETHVTSVTAKDY</sequence>
<comment type="caution">
    <text evidence="1">The sequence shown here is derived from an EMBL/GenBank/DDBJ whole genome shotgun (WGS) entry which is preliminary data.</text>
</comment>
<reference evidence="2" key="1">
    <citation type="journal article" date="2015" name="BMC Genomics">
        <title>Draft genome of a commonly misdiagnosed multidrug resistant pathogen Candida auris.</title>
        <authorList>
            <person name="Chatterjee S."/>
            <person name="Alampalli S.V."/>
            <person name="Nageshan R.K."/>
            <person name="Chettiar S.T."/>
            <person name="Joshi S."/>
            <person name="Tatu U.S."/>
        </authorList>
    </citation>
    <scope>NUCLEOTIDE SEQUENCE [LARGE SCALE GENOMIC DNA]</scope>
    <source>
        <strain evidence="2">6684</strain>
    </source>
</reference>